<sequence>MTIVSVKQALAGVQAGQTVTVQGWVRTRRDSKAGLSFINLADGSC</sequence>
<dbReference type="InterPro" id="IPR012340">
    <property type="entry name" value="NA-bd_OB-fold"/>
</dbReference>
<keyword evidence="1" id="KW-0030">Aminoacyl-tRNA synthetase</keyword>
<comment type="caution">
    <text evidence="1">The sequence shown here is derived from an EMBL/GenBank/DDBJ whole genome shotgun (WGS) entry which is preliminary data.</text>
</comment>
<keyword evidence="1" id="KW-0436">Ligase</keyword>
<dbReference type="Gene3D" id="2.40.50.140">
    <property type="entry name" value="Nucleic acid-binding proteins"/>
    <property type="match status" value="1"/>
</dbReference>
<protein>
    <submittedName>
        <fullName evidence="1">Asparaginyl-tRNA synthetase</fullName>
    </submittedName>
</protein>
<organism evidence="1">
    <name type="scientific">mine drainage metagenome</name>
    <dbReference type="NCBI Taxonomy" id="410659"/>
    <lineage>
        <taxon>unclassified sequences</taxon>
        <taxon>metagenomes</taxon>
        <taxon>ecological metagenomes</taxon>
    </lineage>
</organism>
<dbReference type="SUPFAM" id="SSF50249">
    <property type="entry name" value="Nucleic acid-binding proteins"/>
    <property type="match status" value="1"/>
</dbReference>
<reference evidence="1" key="2">
    <citation type="journal article" date="2014" name="ISME J.">
        <title>Microbial stratification in low pH oxic and suboxic macroscopic growths along an acid mine drainage.</title>
        <authorList>
            <person name="Mendez-Garcia C."/>
            <person name="Mesa V."/>
            <person name="Sprenger R.R."/>
            <person name="Richter M."/>
            <person name="Diez M.S."/>
            <person name="Solano J."/>
            <person name="Bargiela R."/>
            <person name="Golyshina O.V."/>
            <person name="Manteca A."/>
            <person name="Ramos J.L."/>
            <person name="Gallego J.R."/>
            <person name="Llorente I."/>
            <person name="Martins Dos Santos V.A."/>
            <person name="Jensen O.N."/>
            <person name="Pelaez A.I."/>
            <person name="Sanchez J."/>
            <person name="Ferrer M."/>
        </authorList>
    </citation>
    <scope>NUCLEOTIDE SEQUENCE</scope>
</reference>
<reference evidence="1" key="1">
    <citation type="submission" date="2013-08" db="EMBL/GenBank/DDBJ databases">
        <authorList>
            <person name="Mendez C."/>
            <person name="Richter M."/>
            <person name="Ferrer M."/>
            <person name="Sanchez J."/>
        </authorList>
    </citation>
    <scope>NUCLEOTIDE SEQUENCE</scope>
</reference>
<accession>T1B7M6</accession>
<dbReference type="GO" id="GO:0004812">
    <property type="term" value="F:aminoacyl-tRNA ligase activity"/>
    <property type="evidence" value="ECO:0007669"/>
    <property type="project" value="UniProtKB-KW"/>
</dbReference>
<evidence type="ECO:0000313" key="1">
    <source>
        <dbReference type="EMBL" id="EQD64468.1"/>
    </source>
</evidence>
<feature type="non-terminal residue" evidence="1">
    <location>
        <position position="45"/>
    </location>
</feature>
<dbReference type="AlphaFoldDB" id="T1B7M6"/>
<dbReference type="EMBL" id="AUZX01006296">
    <property type="protein sequence ID" value="EQD64468.1"/>
    <property type="molecule type" value="Genomic_DNA"/>
</dbReference>
<proteinExistence type="predicted"/>
<name>T1B7M6_9ZZZZ</name>
<gene>
    <name evidence="1" type="ORF">B1A_08847</name>
</gene>